<sequence>MATERMTIGSEPVQITDGTNSALISVFGGYPISFADSDVEPDKSVGDIIRDKMVVNPPLKVWLWSDGPGPHEVAVTRW</sequence>
<dbReference type="EMBL" id="JAAJRM010000001">
    <property type="protein sequence ID" value="NGF41357.1"/>
    <property type="molecule type" value="Genomic_DNA"/>
</dbReference>
<name>A0A6G4MJG4_9ENTR</name>
<protein>
    <submittedName>
        <fullName evidence="1">Uncharacterized protein</fullName>
    </submittedName>
</protein>
<organism evidence="1">
    <name type="scientific">Enterobacter hormaechei</name>
    <dbReference type="NCBI Taxonomy" id="158836"/>
    <lineage>
        <taxon>Bacteria</taxon>
        <taxon>Pseudomonadati</taxon>
        <taxon>Pseudomonadota</taxon>
        <taxon>Gammaproteobacteria</taxon>
        <taxon>Enterobacterales</taxon>
        <taxon>Enterobacteriaceae</taxon>
        <taxon>Enterobacter</taxon>
        <taxon>Enterobacter cloacae complex</taxon>
    </lineage>
</organism>
<proteinExistence type="predicted"/>
<gene>
    <name evidence="1" type="ORF">G5635_02885</name>
</gene>
<reference evidence="1" key="1">
    <citation type="submission" date="2020-02" db="EMBL/GenBank/DDBJ databases">
        <title>WGS of Carbapenem-Resistant Enterobacteriaceae.</title>
        <authorList>
            <person name="Tokajian S."/>
            <person name="El Chaar M."/>
            <person name="El Khoury M."/>
        </authorList>
    </citation>
    <scope>NUCLEOTIDE SEQUENCE</scope>
    <source>
        <strain evidence="1">EHM_71</strain>
    </source>
</reference>
<comment type="caution">
    <text evidence="1">The sequence shown here is derived from an EMBL/GenBank/DDBJ whole genome shotgun (WGS) entry which is preliminary data.</text>
</comment>
<accession>A0A6G4MJG4</accession>
<dbReference type="AlphaFoldDB" id="A0A6G4MJG4"/>
<evidence type="ECO:0000313" key="1">
    <source>
        <dbReference type="EMBL" id="NGF41357.1"/>
    </source>
</evidence>
<dbReference type="RefSeq" id="WP_016042202.1">
    <property type="nucleotide sequence ID" value="NZ_CBDIVB010000004.1"/>
</dbReference>